<dbReference type="Proteomes" id="UP000001631">
    <property type="component" value="Unassembled WGS sequence"/>
</dbReference>
<keyword evidence="2" id="KW-1185">Reference proteome</keyword>
<evidence type="ECO:0000313" key="2">
    <source>
        <dbReference type="Proteomes" id="UP000001631"/>
    </source>
</evidence>
<dbReference type="InParanoid" id="C0NYX4"/>
<dbReference type="RefSeq" id="XP_045283895.1">
    <property type="nucleotide sequence ID" value="XM_045435403.1"/>
</dbReference>
<reference evidence="1" key="1">
    <citation type="submission" date="2009-02" db="EMBL/GenBank/DDBJ databases">
        <title>The Genome Sequence of Ajellomyces capsulatus strain G186AR.</title>
        <authorList>
            <consortium name="The Broad Institute Genome Sequencing Platform"/>
            <person name="Champion M."/>
            <person name="Cuomo C."/>
            <person name="Ma L.-J."/>
            <person name="Henn M.R."/>
            <person name="Sil A."/>
            <person name="Goldman B."/>
            <person name="Young S.K."/>
            <person name="Kodira C.D."/>
            <person name="Zeng Q."/>
            <person name="Koehrsen M."/>
            <person name="Alvarado L."/>
            <person name="Berlin A."/>
            <person name="Borenstein D."/>
            <person name="Chen Z."/>
            <person name="Engels R."/>
            <person name="Freedman E."/>
            <person name="Gellesch M."/>
            <person name="Goldberg J."/>
            <person name="Griggs A."/>
            <person name="Gujja S."/>
            <person name="Heiman D."/>
            <person name="Hepburn T."/>
            <person name="Howarth C."/>
            <person name="Jen D."/>
            <person name="Larson L."/>
            <person name="Lewis B."/>
            <person name="Mehta T."/>
            <person name="Park D."/>
            <person name="Pearson M."/>
            <person name="Roberts A."/>
            <person name="Saif S."/>
            <person name="Shea T."/>
            <person name="Shenoy N."/>
            <person name="Sisk P."/>
            <person name="Stolte C."/>
            <person name="Sykes S."/>
            <person name="Walk T."/>
            <person name="White J."/>
            <person name="Yandava C."/>
            <person name="Klein B."/>
            <person name="McEwen J.G."/>
            <person name="Puccia R."/>
            <person name="Goldman G.H."/>
            <person name="Felipe M.S."/>
            <person name="Nino-Vega G."/>
            <person name="San-Blas G."/>
            <person name="Taylor J."/>
            <person name="Mendoza L."/>
            <person name="Galagan J."/>
            <person name="Nusbaum C."/>
            <person name="Birren B."/>
        </authorList>
    </citation>
    <scope>NUCLEOTIDE SEQUENCE</scope>
    <source>
        <strain evidence="1">G186AR</strain>
    </source>
</reference>
<sequence length="99" mass="11514">MTDVRNLLKHTRQRELLCVRQMLGQRQIAQRSAHWQILESLSRCSMGIMRGRGLLSRSRKLARWASGWISSVSALAKNYPLSREFPKQLHPHQVEIDHA</sequence>
<evidence type="ECO:0000313" key="1">
    <source>
        <dbReference type="EMBL" id="EEH03414.1"/>
    </source>
</evidence>
<accession>C0NYX4</accession>
<dbReference type="EMBL" id="GG663377">
    <property type="protein sequence ID" value="EEH03414.1"/>
    <property type="molecule type" value="Genomic_DNA"/>
</dbReference>
<dbReference type="AlphaFoldDB" id="C0NYX4"/>
<proteinExistence type="predicted"/>
<organism evidence="1 2">
    <name type="scientific">Ajellomyces capsulatus (strain G186AR / H82 / ATCC MYA-2454 / RMSCC 2432)</name>
    <name type="common">Darling's disease fungus</name>
    <name type="synonym">Histoplasma capsulatum</name>
    <dbReference type="NCBI Taxonomy" id="447093"/>
    <lineage>
        <taxon>Eukaryota</taxon>
        <taxon>Fungi</taxon>
        <taxon>Dikarya</taxon>
        <taxon>Ascomycota</taxon>
        <taxon>Pezizomycotina</taxon>
        <taxon>Eurotiomycetes</taxon>
        <taxon>Eurotiomycetidae</taxon>
        <taxon>Onygenales</taxon>
        <taxon>Ajellomycetaceae</taxon>
        <taxon>Histoplasma</taxon>
    </lineage>
</organism>
<dbReference type="GeneID" id="69041370"/>
<dbReference type="HOGENOM" id="CLU_2319701_0_0_1"/>
<gene>
    <name evidence="1" type="ORF">HCBG_08354</name>
</gene>
<name>C0NYX4_AJECG</name>
<protein>
    <submittedName>
        <fullName evidence="1">Uncharacterized protein</fullName>
    </submittedName>
</protein>